<sequence length="1085" mass="126411">MKIYPKIKRLSTLGIIHHQNFDYEFNSFRTDFVGEGGSGKSLISDLLQLIFVGTSVFYSPTISAEERLPKTMVLPRKGRGTDYGYAFLNIETLEANYIVIGIYLESSGASQMFIIQNGNDFSEDTKLVPFSTLLSYSDLIQDGEILPIERVKEHISDVIGITCESWQKLGRYHKILCNTENSIIPVDISKNRKALLSYSNIIQAFSRRSLDISKSEKLKRFLFGDEAEKKFKDNFNKAVTELNSDVEEYKENSSEIQKLKNKHTELADLLKIKKQRDTLKEYYLLAKYHHLNNKNNITEKEVKTVLGKYNRSIEALSCLKVIVREKIEIIKSELDKIEKNYQNTVDTKNEWKTKSDSIKFFFGWMEKFDCGKEEVLNKYRLYHKSKSKIDNINLLIEKLNQKDIFTFFEQKSWGKNILLEIVTEINNISESILTKNKLKSLNNINNPNSLAYWAMNLKRALNLQEESIIHKYQREDIKVDEPSTPNYRYVPRPKELIEDFNVYKTEQNGFWINLNGIKEFIEHVNEPVFDKLDKNEIEKYFKSQSNLLEDDIAELQKNKTLYNTLKDVFESLDNPSGYIQDWNSRKEIKDTEHYELYDLTPDEIEKYASLFDSANQIDEQVNLANKAFNEIDKKRTNLKTLLNNLETELEDFVEPIELSQISEYVKKFGYQSDKADSDNIVANRLESSKSYFRELQAITREKTLDINPLETLKELDEQYDESQKLANKISIDFVREFDKEVAKEIQDRVLNKEELESLENNWNGKERSYLVSYNTLASNYMENNYERYKDTGDFKGLCEEILPPEIFDGDEVLEEEVIERINKRLRDINIKNQQLNGRKLQKLNSIIDEVNSEVSLQLDYVRRVRNFLNSDNKIITGNHKATLKQSLNNSFPREWMQDFIDKVNEELSLGVEKSLMEPLKSFTNELESFVSLEDKMIEAFHRCGGSRTIRPTIEMLLSPQSYYDLSFFIKSKLGKNSGSTSQTYSAIALLCIARLSLIDKETPLAKEAKPGIRFMPIDEAEGLGSNFDMLYEIAKENDYQLLSLSIRPNKVDAKNQNIYLLQNNLEVEDRVNYDPIPIFGNFDEN</sequence>
<comment type="caution">
    <text evidence="2">The sequence shown here is derived from an EMBL/GenBank/DDBJ whole genome shotgun (WGS) entry which is preliminary data.</text>
</comment>
<evidence type="ECO:0000313" key="2">
    <source>
        <dbReference type="EMBL" id="MDO5986154.1"/>
    </source>
</evidence>
<dbReference type="InterPro" id="IPR027417">
    <property type="entry name" value="P-loop_NTPase"/>
</dbReference>
<keyword evidence="1" id="KW-0175">Coiled coil</keyword>
<evidence type="ECO:0000313" key="3">
    <source>
        <dbReference type="Proteomes" id="UP001176891"/>
    </source>
</evidence>
<protein>
    <submittedName>
        <fullName evidence="2">DNA repair protein Rad50</fullName>
    </submittedName>
</protein>
<dbReference type="Gene3D" id="3.40.50.300">
    <property type="entry name" value="P-loop containing nucleotide triphosphate hydrolases"/>
    <property type="match status" value="1"/>
</dbReference>
<name>A0ABT8WXN6_9FLAO</name>
<reference evidence="2" key="1">
    <citation type="submission" date="2023-07" db="EMBL/GenBank/DDBJ databases">
        <title>Two novel species in the genus Flavivirga.</title>
        <authorList>
            <person name="Kwon K."/>
        </authorList>
    </citation>
    <scope>NUCLEOTIDE SEQUENCE</scope>
    <source>
        <strain evidence="2">KACC 14157</strain>
    </source>
</reference>
<dbReference type="RefSeq" id="WP_303280675.1">
    <property type="nucleotide sequence ID" value="NZ_BAABCZ010000016.1"/>
</dbReference>
<organism evidence="2 3">
    <name type="scientific">Flavivirga amylovorans</name>
    <dbReference type="NCBI Taxonomy" id="870486"/>
    <lineage>
        <taxon>Bacteria</taxon>
        <taxon>Pseudomonadati</taxon>
        <taxon>Bacteroidota</taxon>
        <taxon>Flavobacteriia</taxon>
        <taxon>Flavobacteriales</taxon>
        <taxon>Flavobacteriaceae</taxon>
        <taxon>Flavivirga</taxon>
    </lineage>
</organism>
<evidence type="ECO:0000256" key="1">
    <source>
        <dbReference type="SAM" id="Coils"/>
    </source>
</evidence>
<feature type="coiled-coil region" evidence="1">
    <location>
        <begin position="624"/>
        <end position="651"/>
    </location>
</feature>
<dbReference type="EMBL" id="JAUOEM010000001">
    <property type="protein sequence ID" value="MDO5986154.1"/>
    <property type="molecule type" value="Genomic_DNA"/>
</dbReference>
<feature type="coiled-coil region" evidence="1">
    <location>
        <begin position="232"/>
        <end position="276"/>
    </location>
</feature>
<dbReference type="Proteomes" id="UP001176891">
    <property type="component" value="Unassembled WGS sequence"/>
</dbReference>
<keyword evidence="3" id="KW-1185">Reference proteome</keyword>
<proteinExistence type="predicted"/>
<accession>A0ABT8WXN6</accession>
<gene>
    <name evidence="2" type="ORF">Q4Q39_01950</name>
</gene>
<feature type="coiled-coil region" evidence="1">
    <location>
        <begin position="320"/>
        <end position="354"/>
    </location>
</feature>